<reference evidence="2 3" key="1">
    <citation type="journal article" date="2016" name="Nat. Commun.">
        <title>Thousands of microbial genomes shed light on interconnected biogeochemical processes in an aquifer system.</title>
        <authorList>
            <person name="Anantharaman K."/>
            <person name="Brown C.T."/>
            <person name="Hug L.A."/>
            <person name="Sharon I."/>
            <person name="Castelle C.J."/>
            <person name="Probst A.J."/>
            <person name="Thomas B.C."/>
            <person name="Singh A."/>
            <person name="Wilkins M.J."/>
            <person name="Karaoz U."/>
            <person name="Brodie E.L."/>
            <person name="Williams K.H."/>
            <person name="Hubbard S.S."/>
            <person name="Banfield J.F."/>
        </authorList>
    </citation>
    <scope>NUCLEOTIDE SEQUENCE [LARGE SCALE GENOMIC DNA]</scope>
</reference>
<evidence type="ECO:0000313" key="2">
    <source>
        <dbReference type="EMBL" id="OGE41349.1"/>
    </source>
</evidence>
<feature type="transmembrane region" description="Helical" evidence="1">
    <location>
        <begin position="190"/>
        <end position="210"/>
    </location>
</feature>
<feature type="transmembrane region" description="Helical" evidence="1">
    <location>
        <begin position="305"/>
        <end position="326"/>
    </location>
</feature>
<evidence type="ECO:0000256" key="1">
    <source>
        <dbReference type="SAM" id="Phobius"/>
    </source>
</evidence>
<keyword evidence="1" id="KW-1133">Transmembrane helix</keyword>
<comment type="caution">
    <text evidence="2">The sequence shown here is derived from an EMBL/GenBank/DDBJ whole genome shotgun (WGS) entry which is preliminary data.</text>
</comment>
<feature type="transmembrane region" description="Helical" evidence="1">
    <location>
        <begin position="6"/>
        <end position="24"/>
    </location>
</feature>
<sequence>MLQQIVIQILLIPVFLAVGLIIFTSPGALILKKLKIESDDLLEKFLLSTVLGLVIFTLLAYFLTLIHLRDLIWAWVMVGLIFAWIEKVNIWKSAILKVSKWFWIVLIVGMIGQVAVNAPSGFKYPEGIYFWSSHGHDGIWHLSLMEEFHKGVVPLQNPEYAGYTLQNYHFFVDLLMSEITRLFPFSNLDVYFRFMPILFSLLLGLSAFCLVRRWTKKEGAGIWAMILTYFCGSFGYLLTIPRSHNLSGESIFWVSQTQSVLGNPPHASAFIILTTFLFVLYRYFETKPKNLLPVLILLGGSIIEFKVYGGLLVLGGLVIVLIVDLLRKRSLGLIPLTAGVFLVSLGIYLPNSQNSQDFVIWQPWWFIRTMVVASDRLNWMDMELRRQTYIYEHNLKRVIQLETEAFLIFLTGNLGMRILGFIAFWQMLRQRIFSHYFEVFFLSITTASFFIPVLFVQKGVAWNVIQFNQYFLLLFGFLAAIATFWLLTKLKSKALKIAFASIVIILAVPTQVGLLLQFYTNHPLSMVSNQELAALSFINKNLTSRDIVFTAPFDGYSAAGFTKPPIPIYAWYDTGYVPAFSGRRTFLSDSEQLTIMGYKIEDKLKQRELLFQSKDLKFIQKYLQENNINYIYLVWNQQFKVDLTPLGVSTIFENDHARVLKVDHKVLDSYIEIPKI</sequence>
<proteinExistence type="predicted"/>
<gene>
    <name evidence="2" type="ORF">A3D25_02380</name>
</gene>
<feature type="transmembrane region" description="Helical" evidence="1">
    <location>
        <begin position="436"/>
        <end position="455"/>
    </location>
</feature>
<evidence type="ECO:0008006" key="4">
    <source>
        <dbReference type="Google" id="ProtNLM"/>
    </source>
</evidence>
<organism evidence="2 3">
    <name type="scientific">Candidatus Daviesbacteria bacterium RIFCSPHIGHO2_02_FULL_43_12</name>
    <dbReference type="NCBI Taxonomy" id="1797776"/>
    <lineage>
        <taxon>Bacteria</taxon>
        <taxon>Candidatus Daviesiibacteriota</taxon>
    </lineage>
</organism>
<feature type="transmembrane region" description="Helical" evidence="1">
    <location>
        <begin position="467"/>
        <end position="487"/>
    </location>
</feature>
<feature type="transmembrane region" description="Helical" evidence="1">
    <location>
        <begin position="267"/>
        <end position="284"/>
    </location>
</feature>
<feature type="transmembrane region" description="Helical" evidence="1">
    <location>
        <begin position="332"/>
        <end position="351"/>
    </location>
</feature>
<keyword evidence="1" id="KW-0812">Transmembrane</keyword>
<dbReference type="EMBL" id="MFDD01000002">
    <property type="protein sequence ID" value="OGE41349.1"/>
    <property type="molecule type" value="Genomic_DNA"/>
</dbReference>
<protein>
    <recommendedName>
        <fullName evidence="4">Glycosyltransferase RgtA/B/C/D-like domain-containing protein</fullName>
    </recommendedName>
</protein>
<feature type="transmembrane region" description="Helical" evidence="1">
    <location>
        <begin position="405"/>
        <end position="424"/>
    </location>
</feature>
<dbReference type="Proteomes" id="UP000177328">
    <property type="component" value="Unassembled WGS sequence"/>
</dbReference>
<feature type="transmembrane region" description="Helical" evidence="1">
    <location>
        <begin position="45"/>
        <end position="66"/>
    </location>
</feature>
<accession>A0A1F5KKJ3</accession>
<feature type="transmembrane region" description="Helical" evidence="1">
    <location>
        <begin position="101"/>
        <end position="122"/>
    </location>
</feature>
<feature type="transmembrane region" description="Helical" evidence="1">
    <location>
        <begin position="222"/>
        <end position="240"/>
    </location>
</feature>
<name>A0A1F5KKJ3_9BACT</name>
<dbReference type="AlphaFoldDB" id="A0A1F5KKJ3"/>
<keyword evidence="1" id="KW-0472">Membrane</keyword>
<feature type="transmembrane region" description="Helical" evidence="1">
    <location>
        <begin position="72"/>
        <end position="89"/>
    </location>
</feature>
<evidence type="ECO:0000313" key="3">
    <source>
        <dbReference type="Proteomes" id="UP000177328"/>
    </source>
</evidence>
<feature type="transmembrane region" description="Helical" evidence="1">
    <location>
        <begin position="499"/>
        <end position="519"/>
    </location>
</feature>